<evidence type="ECO:0000256" key="3">
    <source>
        <dbReference type="ARBA" id="ARBA00024247"/>
    </source>
</evidence>
<dbReference type="InterPro" id="IPR012675">
    <property type="entry name" value="Beta-grasp_dom_sf"/>
</dbReference>
<reference evidence="4 5" key="1">
    <citation type="submission" date="2024-04" db="EMBL/GenBank/DDBJ databases">
        <authorList>
            <person name="Abashina T."/>
            <person name="Shaikin A."/>
        </authorList>
    </citation>
    <scope>NUCLEOTIDE SEQUENCE [LARGE SCALE GENOMIC DNA]</scope>
    <source>
        <strain evidence="4 5">AAFK</strain>
    </source>
</reference>
<comment type="caution">
    <text evidence="4">The sequence shown here is derived from an EMBL/GenBank/DDBJ whole genome shotgun (WGS) entry which is preliminary data.</text>
</comment>
<comment type="similarity">
    <text evidence="2">Belongs to the MoaD family.</text>
</comment>
<dbReference type="InterPro" id="IPR016155">
    <property type="entry name" value="Mopterin_synth/thiamin_S_b"/>
</dbReference>
<dbReference type="NCBIfam" id="TIGR01682">
    <property type="entry name" value="moaD"/>
    <property type="match status" value="1"/>
</dbReference>
<protein>
    <recommendedName>
        <fullName evidence="3">Molybdopterin synthase sulfur carrier subunit</fullName>
    </recommendedName>
</protein>
<dbReference type="PANTHER" id="PTHR33359">
    <property type="entry name" value="MOLYBDOPTERIN SYNTHASE SULFUR CARRIER SUBUNIT"/>
    <property type="match status" value="1"/>
</dbReference>
<keyword evidence="1" id="KW-0547">Nucleotide-binding</keyword>
<gene>
    <name evidence="4" type="primary">moaD</name>
    <name evidence="4" type="ORF">WOB96_03580</name>
</gene>
<dbReference type="Proteomes" id="UP001446205">
    <property type="component" value="Unassembled WGS sequence"/>
</dbReference>
<dbReference type="Pfam" id="PF02597">
    <property type="entry name" value="ThiS"/>
    <property type="match status" value="1"/>
</dbReference>
<dbReference type="CDD" id="cd00754">
    <property type="entry name" value="Ubl_MoaD"/>
    <property type="match status" value="1"/>
</dbReference>
<dbReference type="InterPro" id="IPR003749">
    <property type="entry name" value="ThiS/MoaD-like"/>
</dbReference>
<dbReference type="InterPro" id="IPR044672">
    <property type="entry name" value="MOCS2A"/>
</dbReference>
<evidence type="ECO:0000313" key="4">
    <source>
        <dbReference type="EMBL" id="MEK8088837.1"/>
    </source>
</evidence>
<sequence>MLHVRCFASVREELGFGELELPLPGQQATVADVLRALEERTGKSLAGRHLLAAVNMTHAQPSQPVRDGDEVAFFPPVTGG</sequence>
<dbReference type="EMBL" id="JBBPCO010000002">
    <property type="protein sequence ID" value="MEK8088837.1"/>
    <property type="molecule type" value="Genomic_DNA"/>
</dbReference>
<keyword evidence="5" id="KW-1185">Reference proteome</keyword>
<evidence type="ECO:0000313" key="5">
    <source>
        <dbReference type="Proteomes" id="UP001446205"/>
    </source>
</evidence>
<accession>A0ABU9D5M2</accession>
<dbReference type="SUPFAM" id="SSF54285">
    <property type="entry name" value="MoaD/ThiS"/>
    <property type="match status" value="1"/>
</dbReference>
<organism evidence="4 5">
    <name type="scientific">Thermithiobacillus plumbiphilus</name>
    <dbReference type="NCBI Taxonomy" id="1729899"/>
    <lineage>
        <taxon>Bacteria</taxon>
        <taxon>Pseudomonadati</taxon>
        <taxon>Pseudomonadota</taxon>
        <taxon>Acidithiobacillia</taxon>
        <taxon>Acidithiobacillales</taxon>
        <taxon>Thermithiobacillaceae</taxon>
        <taxon>Thermithiobacillus</taxon>
    </lineage>
</organism>
<evidence type="ECO:0000256" key="2">
    <source>
        <dbReference type="ARBA" id="ARBA00024200"/>
    </source>
</evidence>
<name>A0ABU9D5M2_9PROT</name>
<evidence type="ECO:0000256" key="1">
    <source>
        <dbReference type="ARBA" id="ARBA00022741"/>
    </source>
</evidence>
<dbReference type="RefSeq" id="WP_341369902.1">
    <property type="nucleotide sequence ID" value="NZ_JBBPCO010000002.1"/>
</dbReference>
<dbReference type="Gene3D" id="3.10.20.30">
    <property type="match status" value="1"/>
</dbReference>
<proteinExistence type="inferred from homology"/>
<dbReference type="PANTHER" id="PTHR33359:SF1">
    <property type="entry name" value="MOLYBDOPTERIN SYNTHASE SULFUR CARRIER SUBUNIT"/>
    <property type="match status" value="1"/>
</dbReference>